<dbReference type="PANTHER" id="PTHR33695">
    <property type="entry name" value="LIPOPROTEIN SIGNAL PEPTIDASE"/>
    <property type="match status" value="1"/>
</dbReference>
<keyword evidence="6 9" id="KW-0378">Hydrolase</keyword>
<dbReference type="AlphaFoldDB" id="A0A087CE59"/>
<feature type="active site" evidence="9">
    <location>
        <position position="131"/>
    </location>
</feature>
<evidence type="ECO:0000313" key="12">
    <source>
        <dbReference type="Proteomes" id="UP000029050"/>
    </source>
</evidence>
<gene>
    <name evidence="9" type="primary">lspA</name>
    <name evidence="11" type="ORF">BPSY_1968</name>
</gene>
<dbReference type="GO" id="GO:0004190">
    <property type="term" value="F:aspartic-type endopeptidase activity"/>
    <property type="evidence" value="ECO:0007669"/>
    <property type="project" value="UniProtKB-UniRule"/>
</dbReference>
<dbReference type="EC" id="3.4.23.36" evidence="9"/>
<evidence type="ECO:0000256" key="3">
    <source>
        <dbReference type="ARBA" id="ARBA00022670"/>
    </source>
</evidence>
<keyword evidence="11" id="KW-0449">Lipoprotein</keyword>
<keyword evidence="8 9" id="KW-0472">Membrane</keyword>
<keyword evidence="5 9" id="KW-0064">Aspartyl protease</keyword>
<keyword evidence="7 9" id="KW-1133">Transmembrane helix</keyword>
<comment type="caution">
    <text evidence="11">The sequence shown here is derived from an EMBL/GenBank/DDBJ whole genome shotgun (WGS) entry which is preliminary data.</text>
</comment>
<keyword evidence="4 9" id="KW-0812">Transmembrane</keyword>
<evidence type="ECO:0000256" key="5">
    <source>
        <dbReference type="ARBA" id="ARBA00022750"/>
    </source>
</evidence>
<evidence type="ECO:0000256" key="8">
    <source>
        <dbReference type="ARBA" id="ARBA00023136"/>
    </source>
</evidence>
<dbReference type="GO" id="GO:0005886">
    <property type="term" value="C:plasma membrane"/>
    <property type="evidence" value="ECO:0007669"/>
    <property type="project" value="UniProtKB-SubCell"/>
</dbReference>
<sequence>MRVAVFACVTVVALGIDQVTKALALAKLSTLDSVPVIPGILSLRLLRNPGASLGLASGYTWVISLVAIVACLAMIVMVIRTSSMVWTLLLALAFSGAMGNLIDRIVYAQGFLDGKVVDFLDYGWSVGNVADIILMVAGVGIVLALFKGIPFGDEAAAPHEDGQEAAVAEQAVGPSDS</sequence>
<comment type="caution">
    <text evidence="9">Lacks conserved residue(s) required for the propagation of feature annotation.</text>
</comment>
<evidence type="ECO:0000256" key="4">
    <source>
        <dbReference type="ARBA" id="ARBA00022692"/>
    </source>
</evidence>
<evidence type="ECO:0000256" key="7">
    <source>
        <dbReference type="ARBA" id="ARBA00022989"/>
    </source>
</evidence>
<name>A0A087CE59_9BIFI</name>
<feature type="transmembrane region" description="Helical" evidence="9">
    <location>
        <begin position="122"/>
        <end position="146"/>
    </location>
</feature>
<feature type="transmembrane region" description="Helical" evidence="9">
    <location>
        <begin position="85"/>
        <end position="102"/>
    </location>
</feature>
<evidence type="ECO:0000256" key="2">
    <source>
        <dbReference type="ARBA" id="ARBA00022475"/>
    </source>
</evidence>
<dbReference type="Pfam" id="PF01252">
    <property type="entry name" value="Peptidase_A8"/>
    <property type="match status" value="1"/>
</dbReference>
<feature type="transmembrane region" description="Helical" evidence="9">
    <location>
        <begin position="50"/>
        <end position="78"/>
    </location>
</feature>
<dbReference type="eggNOG" id="COG0597">
    <property type="taxonomic scope" value="Bacteria"/>
</dbReference>
<keyword evidence="12" id="KW-1185">Reference proteome</keyword>
<comment type="subcellular location">
    <subcellularLocation>
        <location evidence="9">Cell membrane</location>
        <topology evidence="9">Multi-pass membrane protein</topology>
    </subcellularLocation>
</comment>
<dbReference type="PANTHER" id="PTHR33695:SF1">
    <property type="entry name" value="LIPOPROTEIN SIGNAL PEPTIDASE"/>
    <property type="match status" value="1"/>
</dbReference>
<dbReference type="Proteomes" id="UP000029050">
    <property type="component" value="Unassembled WGS sequence"/>
</dbReference>
<evidence type="ECO:0000313" key="11">
    <source>
        <dbReference type="EMBL" id="KFI81559.1"/>
    </source>
</evidence>
<reference evidence="11 12" key="1">
    <citation type="submission" date="2014-03" db="EMBL/GenBank/DDBJ databases">
        <title>Genomics of Bifidobacteria.</title>
        <authorList>
            <person name="Ventura M."/>
            <person name="Milani C."/>
            <person name="Lugli G.A."/>
        </authorList>
    </citation>
    <scope>NUCLEOTIDE SEQUENCE [LARGE SCALE GENOMIC DNA]</scope>
    <source>
        <strain evidence="11 12">LMG 21775</strain>
    </source>
</reference>
<dbReference type="InterPro" id="IPR001872">
    <property type="entry name" value="Peptidase_A8"/>
</dbReference>
<accession>A0A087CE59</accession>
<feature type="active site" evidence="9">
    <location>
        <position position="118"/>
    </location>
</feature>
<evidence type="ECO:0000256" key="10">
    <source>
        <dbReference type="RuleBase" id="RU004181"/>
    </source>
</evidence>
<dbReference type="NCBIfam" id="NF011353">
    <property type="entry name" value="PRK14771.1"/>
    <property type="match status" value="1"/>
</dbReference>
<dbReference type="HAMAP" id="MF_00161">
    <property type="entry name" value="LspA"/>
    <property type="match status" value="1"/>
</dbReference>
<keyword evidence="3 9" id="KW-0645">Protease</keyword>
<comment type="pathway">
    <text evidence="9">Protein modification; lipoprotein biosynthesis (signal peptide cleavage).</text>
</comment>
<comment type="similarity">
    <text evidence="1 9 10">Belongs to the peptidase A8 family.</text>
</comment>
<dbReference type="STRING" id="218140.BPSY_1968"/>
<organism evidence="11 12">
    <name type="scientific">Bifidobacterium psychraerophilum</name>
    <dbReference type="NCBI Taxonomy" id="218140"/>
    <lineage>
        <taxon>Bacteria</taxon>
        <taxon>Bacillati</taxon>
        <taxon>Actinomycetota</taxon>
        <taxon>Actinomycetes</taxon>
        <taxon>Bifidobacteriales</taxon>
        <taxon>Bifidobacteriaceae</taxon>
        <taxon>Bifidobacterium</taxon>
    </lineage>
</organism>
<evidence type="ECO:0000256" key="1">
    <source>
        <dbReference type="ARBA" id="ARBA00006139"/>
    </source>
</evidence>
<comment type="function">
    <text evidence="9">This protein specifically catalyzes the removal of signal peptides from prolipoproteins.</text>
</comment>
<dbReference type="PRINTS" id="PR00781">
    <property type="entry name" value="LIPOSIGPTASE"/>
</dbReference>
<proteinExistence type="inferred from homology"/>
<evidence type="ECO:0000256" key="6">
    <source>
        <dbReference type="ARBA" id="ARBA00022801"/>
    </source>
</evidence>
<keyword evidence="2 9" id="KW-1003">Cell membrane</keyword>
<dbReference type="UniPathway" id="UPA00665"/>
<comment type="catalytic activity">
    <reaction evidence="9">
        <text>Release of signal peptides from bacterial membrane prolipoproteins. Hydrolyzes -Xaa-Yaa-Zaa-|-(S,diacylglyceryl)Cys-, in which Xaa is hydrophobic (preferably Leu), and Yaa (Ala or Ser) and Zaa (Gly or Ala) have small, neutral side chains.</text>
        <dbReference type="EC" id="3.4.23.36"/>
    </reaction>
</comment>
<dbReference type="EMBL" id="JGZI01000010">
    <property type="protein sequence ID" value="KFI81559.1"/>
    <property type="molecule type" value="Genomic_DNA"/>
</dbReference>
<evidence type="ECO:0000256" key="9">
    <source>
        <dbReference type="HAMAP-Rule" id="MF_00161"/>
    </source>
</evidence>
<protein>
    <recommendedName>
        <fullName evidence="9">Lipoprotein signal peptidase</fullName>
        <ecNumber evidence="9">3.4.23.36</ecNumber>
    </recommendedName>
    <alternativeName>
        <fullName evidence="9">Prolipoprotein signal peptidase</fullName>
    </alternativeName>
    <alternativeName>
        <fullName evidence="9">Signal peptidase II</fullName>
        <shortName evidence="9">SPase II</shortName>
    </alternativeName>
</protein>
<dbReference type="GO" id="GO:0006508">
    <property type="term" value="P:proteolysis"/>
    <property type="evidence" value="ECO:0007669"/>
    <property type="project" value="UniProtKB-KW"/>
</dbReference>